<dbReference type="Gene3D" id="1.25.10.10">
    <property type="entry name" value="Leucine-rich Repeat Variant"/>
    <property type="match status" value="1"/>
</dbReference>
<sequence>MAEVTNKLVDIGKVDKLYNGVVIDLQRHEIPTQQFEFLLPQAVAKWQSDKRRGIHIMIPITQSELIPIAVRNQFTFHHSHPSYLKLVRWLPVDEPNLLPGYATHYIGVGGVVVNNNNEVLAVREKFHLLPGQPINWKFPGGHANAGESIVTAGIREVLEETGIKCEFRSLLCFRHTFNYKYGCDDLYYIIWYHALTHDITSDPHEIAECKWIPIAEYVAMLTDTTRLNRYAVECYIKLQEKGTSGRGGIDMFHMPHPVPARGTTDVYGFVPLWPLFAQVLEKYQLESRVTERACRSLRFMLRCVQTSVPEVLPPLITIILNLFTTNKHSCFLYLGSIIIDEYGGVTQCHQILTEMFTTFVHPCFEVFSEEKGIINSPDTVDDFFRLCGR</sequence>
<dbReference type="InterPro" id="IPR000086">
    <property type="entry name" value="NUDIX_hydrolase_dom"/>
</dbReference>
<dbReference type="Proteomes" id="UP001165289">
    <property type="component" value="Unassembled WGS sequence"/>
</dbReference>
<dbReference type="AlphaFoldDB" id="A0AAV7K9S3"/>
<reference evidence="4 5" key="1">
    <citation type="journal article" date="2023" name="BMC Biol.">
        <title>The compact genome of the sponge Oopsacas minuta (Hexactinellida) is lacking key metazoan core genes.</title>
        <authorList>
            <person name="Santini S."/>
            <person name="Schenkelaars Q."/>
            <person name="Jourda C."/>
            <person name="Duchesne M."/>
            <person name="Belahbib H."/>
            <person name="Rocher C."/>
            <person name="Selva M."/>
            <person name="Riesgo A."/>
            <person name="Vervoort M."/>
            <person name="Leys S.P."/>
            <person name="Kodjabachian L."/>
            <person name="Le Bivic A."/>
            <person name="Borchiellini C."/>
            <person name="Claverie J.M."/>
            <person name="Renard E."/>
        </authorList>
    </citation>
    <scope>NUCLEOTIDE SEQUENCE [LARGE SCALE GENOMIC DNA]</scope>
    <source>
        <strain evidence="4">SPO-2</strain>
    </source>
</reference>
<dbReference type="PRINTS" id="PR01356">
    <property type="entry name" value="GFGPROTEIN"/>
</dbReference>
<dbReference type="InterPro" id="IPR011989">
    <property type="entry name" value="ARM-like"/>
</dbReference>
<dbReference type="PANTHER" id="PTHR13994">
    <property type="entry name" value="NUDIX HYDROLASE RELATED"/>
    <property type="match status" value="1"/>
</dbReference>
<dbReference type="GO" id="GO:0035529">
    <property type="term" value="F:NADH pyrophosphatase activity"/>
    <property type="evidence" value="ECO:0007669"/>
    <property type="project" value="TreeGrafter"/>
</dbReference>
<dbReference type="Pfam" id="PF24139">
    <property type="entry name" value="TPR_TNPO3_IPO13_4th"/>
    <property type="match status" value="1"/>
</dbReference>
<dbReference type="SUPFAM" id="SSF55811">
    <property type="entry name" value="Nudix"/>
    <property type="match status" value="1"/>
</dbReference>
<proteinExistence type="inferred from homology"/>
<evidence type="ECO:0000313" key="4">
    <source>
        <dbReference type="EMBL" id="KAI6658102.1"/>
    </source>
</evidence>
<protein>
    <recommendedName>
        <fullName evidence="3">Nudix hydrolase domain-containing protein</fullName>
    </recommendedName>
</protein>
<gene>
    <name evidence="4" type="ORF">LOD99_15815</name>
</gene>
<evidence type="ECO:0000313" key="5">
    <source>
        <dbReference type="Proteomes" id="UP001165289"/>
    </source>
</evidence>
<name>A0AAV7K9S3_9METZ</name>
<evidence type="ECO:0000259" key="3">
    <source>
        <dbReference type="PROSITE" id="PS51462"/>
    </source>
</evidence>
<dbReference type="InterPro" id="IPR003293">
    <property type="entry name" value="Nudix_hydrolase6-like"/>
</dbReference>
<feature type="domain" description="Nudix hydrolase" evidence="3">
    <location>
        <begin position="103"/>
        <end position="235"/>
    </location>
</feature>
<dbReference type="Pfam" id="PF18290">
    <property type="entry name" value="Nudix_hydro"/>
    <property type="match status" value="1"/>
</dbReference>
<dbReference type="Gene3D" id="3.40.630.30">
    <property type="match status" value="1"/>
</dbReference>
<dbReference type="PANTHER" id="PTHR13994:SF13">
    <property type="entry name" value="FI03680P"/>
    <property type="match status" value="1"/>
</dbReference>
<organism evidence="4 5">
    <name type="scientific">Oopsacas minuta</name>
    <dbReference type="NCBI Taxonomy" id="111878"/>
    <lineage>
        <taxon>Eukaryota</taxon>
        <taxon>Metazoa</taxon>
        <taxon>Porifera</taxon>
        <taxon>Hexactinellida</taxon>
        <taxon>Hexasterophora</taxon>
        <taxon>Lyssacinosida</taxon>
        <taxon>Leucopsacidae</taxon>
        <taxon>Oopsacas</taxon>
    </lineage>
</organism>
<accession>A0AAV7K9S3</accession>
<dbReference type="GO" id="GO:0047631">
    <property type="term" value="F:ADP-ribose diphosphatase activity"/>
    <property type="evidence" value="ECO:0007669"/>
    <property type="project" value="TreeGrafter"/>
</dbReference>
<evidence type="ECO:0000256" key="1">
    <source>
        <dbReference type="ARBA" id="ARBA00005582"/>
    </source>
</evidence>
<comment type="caution">
    <text evidence="4">The sequence shown here is derived from an EMBL/GenBank/DDBJ whole genome shotgun (WGS) entry which is preliminary data.</text>
</comment>
<dbReference type="Gene3D" id="3.90.79.10">
    <property type="entry name" value="Nucleoside Triphosphate Pyrophosphohydrolase"/>
    <property type="match status" value="1"/>
</dbReference>
<dbReference type="InterPro" id="IPR040618">
    <property type="entry name" value="Pre-Nudix"/>
</dbReference>
<evidence type="ECO:0000256" key="2">
    <source>
        <dbReference type="ARBA" id="ARBA00022801"/>
    </source>
</evidence>
<dbReference type="InterPro" id="IPR015797">
    <property type="entry name" value="NUDIX_hydrolase-like_dom_sf"/>
</dbReference>
<comment type="similarity">
    <text evidence="1">Belongs to the Nudix hydrolase family.</text>
</comment>
<dbReference type="GO" id="GO:0051287">
    <property type="term" value="F:NAD binding"/>
    <property type="evidence" value="ECO:0007669"/>
    <property type="project" value="TreeGrafter"/>
</dbReference>
<dbReference type="PROSITE" id="PS51462">
    <property type="entry name" value="NUDIX"/>
    <property type="match status" value="1"/>
</dbReference>
<dbReference type="EMBL" id="JAKMXF010000110">
    <property type="protein sequence ID" value="KAI6658102.1"/>
    <property type="molecule type" value="Genomic_DNA"/>
</dbReference>
<dbReference type="Pfam" id="PF00293">
    <property type="entry name" value="NUDIX"/>
    <property type="match status" value="1"/>
</dbReference>
<keyword evidence="5" id="KW-1185">Reference proteome</keyword>
<dbReference type="InterPro" id="IPR058537">
    <property type="entry name" value="TPR_TNPO3_IPO13_4th"/>
</dbReference>
<keyword evidence="2" id="KW-0378">Hydrolase</keyword>